<accession>A0A0K2V0J8</accession>
<organism evidence="1">
    <name type="scientific">Lepeophtheirus salmonis</name>
    <name type="common">Salmon louse</name>
    <name type="synonym">Caligus salmonis</name>
    <dbReference type="NCBI Taxonomy" id="72036"/>
    <lineage>
        <taxon>Eukaryota</taxon>
        <taxon>Metazoa</taxon>
        <taxon>Ecdysozoa</taxon>
        <taxon>Arthropoda</taxon>
        <taxon>Crustacea</taxon>
        <taxon>Multicrustacea</taxon>
        <taxon>Hexanauplia</taxon>
        <taxon>Copepoda</taxon>
        <taxon>Siphonostomatoida</taxon>
        <taxon>Caligidae</taxon>
        <taxon>Lepeophtheirus</taxon>
    </lineage>
</organism>
<evidence type="ECO:0000313" key="1">
    <source>
        <dbReference type="EMBL" id="CDW44038.1"/>
    </source>
</evidence>
<proteinExistence type="predicted"/>
<reference evidence="1" key="1">
    <citation type="submission" date="2014-05" db="EMBL/GenBank/DDBJ databases">
        <authorList>
            <person name="Chronopoulou M."/>
        </authorList>
    </citation>
    <scope>NUCLEOTIDE SEQUENCE</scope>
    <source>
        <tissue evidence="1">Whole organism</tissue>
    </source>
</reference>
<protein>
    <submittedName>
        <fullName evidence="1">Zinc finger protein 224like [Anolis carolinensis]</fullName>
    </submittedName>
</protein>
<sequence>MQNSINKISSYVLTNRINSMTDAYMSPSQYRFLKDKLMDNIPLSVQTFLTSTINTSVIAIDFAKAFNTCLMSSSYVLYIKRGSAIL</sequence>
<dbReference type="AlphaFoldDB" id="A0A0K2V0J8"/>
<name>A0A0K2V0J8_LEPSM</name>
<dbReference type="EMBL" id="HACA01026677">
    <property type="protein sequence ID" value="CDW44038.1"/>
    <property type="molecule type" value="Transcribed_RNA"/>
</dbReference>